<dbReference type="RefSeq" id="WP_124977341.1">
    <property type="nucleotide sequence ID" value="NZ_BDQK01000001.1"/>
</dbReference>
<dbReference type="PANTHER" id="PTHR35586:SF2">
    <property type="entry name" value="SLL1542 PROTEIN"/>
    <property type="match status" value="1"/>
</dbReference>
<accession>A0A401ID40</accession>
<keyword evidence="2" id="KW-1185">Reference proteome</keyword>
<dbReference type="Pfam" id="PF11103">
    <property type="entry name" value="DUF2887"/>
    <property type="match status" value="1"/>
</dbReference>
<dbReference type="InterPro" id="IPR010106">
    <property type="entry name" value="RpnA"/>
</dbReference>
<evidence type="ECO:0000313" key="1">
    <source>
        <dbReference type="EMBL" id="GBF79154.1"/>
    </source>
</evidence>
<dbReference type="AlphaFoldDB" id="A0A401ID40"/>
<dbReference type="NCBIfam" id="TIGR01784">
    <property type="entry name" value="T_den_put_tspse"/>
    <property type="match status" value="1"/>
</dbReference>
<gene>
    <name evidence="1" type="ORF">AsFPU1_0546</name>
</gene>
<dbReference type="PANTHER" id="PTHR35586">
    <property type="entry name" value="SLL1691 PROTEIN"/>
    <property type="match status" value="1"/>
</dbReference>
<dbReference type="InterPro" id="IPR022573">
    <property type="entry name" value="DUF2887"/>
</dbReference>
<reference evidence="2" key="1">
    <citation type="submission" date="2017-05" db="EMBL/GenBank/DDBJ databases">
        <title>Physiological properties and genetic analysis related to exopolysaccharide production of fresh-water unicellular cyanobacterium Aphanothece sacrum, Suizenji Nori, that has been cultured as a food source in Japan.</title>
        <authorList>
            <person name="Kanesaki Y."/>
            <person name="Yoshikawa S."/>
            <person name="Ohki K."/>
        </authorList>
    </citation>
    <scope>NUCLEOTIDE SEQUENCE [LARGE SCALE GENOMIC DNA]</scope>
    <source>
        <strain evidence="2">FPU1</strain>
    </source>
</reference>
<name>A0A401ID40_APHSA</name>
<proteinExistence type="predicted"/>
<comment type="caution">
    <text evidence="1">The sequence shown here is derived from an EMBL/GenBank/DDBJ whole genome shotgun (WGS) entry which is preliminary data.</text>
</comment>
<dbReference type="OrthoDB" id="468313at2"/>
<organism evidence="1 2">
    <name type="scientific">Aphanothece sacrum FPU1</name>
    <dbReference type="NCBI Taxonomy" id="1920663"/>
    <lineage>
        <taxon>Bacteria</taxon>
        <taxon>Bacillati</taxon>
        <taxon>Cyanobacteriota</taxon>
        <taxon>Cyanophyceae</taxon>
        <taxon>Oscillatoriophycideae</taxon>
        <taxon>Chroococcales</taxon>
        <taxon>Aphanothecaceae</taxon>
        <taxon>Aphanothece</taxon>
    </lineage>
</organism>
<sequence length="272" mass="31799">MKTDTIFYQLFQTFPQTFFELINYPPETANLYQFSSVEVKQLSFRIDGVFLPNALSQPIYFLEVQFQSDVNFYSRFFSEIFLYLSKSELRNNWYGVIIYPHRGVDTGETSRYEELLNSGRVSRFYLNELENDRQSSVGLATIQLVIEDENKAIEQGRELIERVRQEFGNEQKREELLKLIETILIYKLPRMKRQEIEAMFSLSDLKNTKVYQEALEEGKQEGEKIGELRGELRGELKAKLEAVPQLLALGLSVEQIANALNLTVEQVERTEF</sequence>
<evidence type="ECO:0008006" key="3">
    <source>
        <dbReference type="Google" id="ProtNLM"/>
    </source>
</evidence>
<dbReference type="EMBL" id="BDQK01000001">
    <property type="protein sequence ID" value="GBF79154.1"/>
    <property type="molecule type" value="Genomic_DNA"/>
</dbReference>
<protein>
    <recommendedName>
        <fullName evidence="3">Flagellar assembly protein H</fullName>
    </recommendedName>
</protein>
<evidence type="ECO:0000313" key="2">
    <source>
        <dbReference type="Proteomes" id="UP000287247"/>
    </source>
</evidence>
<dbReference type="Proteomes" id="UP000287247">
    <property type="component" value="Unassembled WGS sequence"/>
</dbReference>